<evidence type="ECO:0000313" key="2">
    <source>
        <dbReference type="EMBL" id="SVD58918.1"/>
    </source>
</evidence>
<evidence type="ECO:0000256" key="1">
    <source>
        <dbReference type="SAM" id="MobiDB-lite"/>
    </source>
</evidence>
<name>A0A382WLB8_9ZZZZ</name>
<sequence>MWTAIRVAPLRKFLIWPDDALGYGKRKPVWKWWLDLEIRDGKVSKPANTNQRDLRLGRPMPKDRIILIYPIESIPPPGSHEPHPLDRQAAQAHSAKN</sequence>
<dbReference type="EMBL" id="UINC01160329">
    <property type="protein sequence ID" value="SVD58918.1"/>
    <property type="molecule type" value="Genomic_DNA"/>
</dbReference>
<reference evidence="2" key="1">
    <citation type="submission" date="2018-05" db="EMBL/GenBank/DDBJ databases">
        <authorList>
            <person name="Lanie J.A."/>
            <person name="Ng W.-L."/>
            <person name="Kazmierczak K.M."/>
            <person name="Andrzejewski T.M."/>
            <person name="Davidsen T.M."/>
            <person name="Wayne K.J."/>
            <person name="Tettelin H."/>
            <person name="Glass J.I."/>
            <person name="Rusch D."/>
            <person name="Podicherti R."/>
            <person name="Tsui H.-C.T."/>
            <person name="Winkler M.E."/>
        </authorList>
    </citation>
    <scope>NUCLEOTIDE SEQUENCE</scope>
</reference>
<organism evidence="2">
    <name type="scientific">marine metagenome</name>
    <dbReference type="NCBI Taxonomy" id="408172"/>
    <lineage>
        <taxon>unclassified sequences</taxon>
        <taxon>metagenomes</taxon>
        <taxon>ecological metagenomes</taxon>
    </lineage>
</organism>
<protein>
    <submittedName>
        <fullName evidence="2">Uncharacterized protein</fullName>
    </submittedName>
</protein>
<accession>A0A382WLB8</accession>
<feature type="region of interest" description="Disordered" evidence="1">
    <location>
        <begin position="73"/>
        <end position="97"/>
    </location>
</feature>
<proteinExistence type="predicted"/>
<dbReference type="AlphaFoldDB" id="A0A382WLB8"/>
<gene>
    <name evidence="2" type="ORF">METZ01_LOCUS411772</name>
</gene>